<gene>
    <name evidence="1" type="ORF">PanWU01x14_114770</name>
</gene>
<dbReference type="Proteomes" id="UP000237105">
    <property type="component" value="Unassembled WGS sequence"/>
</dbReference>
<comment type="caution">
    <text evidence="1">The sequence shown here is derived from an EMBL/GenBank/DDBJ whole genome shotgun (WGS) entry which is preliminary data.</text>
</comment>
<sequence length="111" mass="12969">MDIDTYYTSSMFQEYEEQNMDEMKVDDKLIFSTQFRENMVSESEKDIIEKRIETIGGEEKDANNDDFVTQANAGKKAEGEKTTAIERPKWVIKMINKFIPTKKKKTVQKTV</sequence>
<proteinExistence type="predicted"/>
<keyword evidence="2" id="KW-1185">Reference proteome</keyword>
<dbReference type="OrthoDB" id="10423342at2759"/>
<dbReference type="AlphaFoldDB" id="A0A2P5CXG4"/>
<dbReference type="EMBL" id="JXTB01000085">
    <property type="protein sequence ID" value="PON65734.1"/>
    <property type="molecule type" value="Genomic_DNA"/>
</dbReference>
<evidence type="ECO:0000313" key="2">
    <source>
        <dbReference type="Proteomes" id="UP000237105"/>
    </source>
</evidence>
<reference evidence="2" key="1">
    <citation type="submission" date="2016-06" db="EMBL/GenBank/DDBJ databases">
        <title>Parallel loss of symbiosis genes in relatives of nitrogen-fixing non-legume Parasponia.</title>
        <authorList>
            <person name="Van Velzen R."/>
            <person name="Holmer R."/>
            <person name="Bu F."/>
            <person name="Rutten L."/>
            <person name="Van Zeijl A."/>
            <person name="Liu W."/>
            <person name="Santuari L."/>
            <person name="Cao Q."/>
            <person name="Sharma T."/>
            <person name="Shen D."/>
            <person name="Roswanjaya Y."/>
            <person name="Wardhani T."/>
            <person name="Kalhor M.S."/>
            <person name="Jansen J."/>
            <person name="Van den Hoogen J."/>
            <person name="Gungor B."/>
            <person name="Hartog M."/>
            <person name="Hontelez J."/>
            <person name="Verver J."/>
            <person name="Yang W.-C."/>
            <person name="Schijlen E."/>
            <person name="Repin R."/>
            <person name="Schilthuizen M."/>
            <person name="Schranz E."/>
            <person name="Heidstra R."/>
            <person name="Miyata K."/>
            <person name="Fedorova E."/>
            <person name="Kohlen W."/>
            <person name="Bisseling T."/>
            <person name="Smit S."/>
            <person name="Geurts R."/>
        </authorList>
    </citation>
    <scope>NUCLEOTIDE SEQUENCE [LARGE SCALE GENOMIC DNA]</scope>
    <source>
        <strain evidence="2">cv. WU1-14</strain>
    </source>
</reference>
<organism evidence="1 2">
    <name type="scientific">Parasponia andersonii</name>
    <name type="common">Sponia andersonii</name>
    <dbReference type="NCBI Taxonomy" id="3476"/>
    <lineage>
        <taxon>Eukaryota</taxon>
        <taxon>Viridiplantae</taxon>
        <taxon>Streptophyta</taxon>
        <taxon>Embryophyta</taxon>
        <taxon>Tracheophyta</taxon>
        <taxon>Spermatophyta</taxon>
        <taxon>Magnoliopsida</taxon>
        <taxon>eudicotyledons</taxon>
        <taxon>Gunneridae</taxon>
        <taxon>Pentapetalae</taxon>
        <taxon>rosids</taxon>
        <taxon>fabids</taxon>
        <taxon>Rosales</taxon>
        <taxon>Cannabaceae</taxon>
        <taxon>Parasponia</taxon>
    </lineage>
</organism>
<name>A0A2P5CXG4_PARAD</name>
<protein>
    <submittedName>
        <fullName evidence="1">Uncharacterized protein</fullName>
    </submittedName>
</protein>
<evidence type="ECO:0000313" key="1">
    <source>
        <dbReference type="EMBL" id="PON65734.1"/>
    </source>
</evidence>
<accession>A0A2P5CXG4</accession>